<evidence type="ECO:0000313" key="1">
    <source>
        <dbReference type="EMBL" id="OAS99428.1"/>
    </source>
</evidence>
<name>A0ABX2VQ99_AJEDR</name>
<dbReference type="GeneID" id="69023174"/>
<organism evidence="1 2">
    <name type="scientific">Ajellomyces dermatitidis (strain ER-3 / ATCC MYA-2586)</name>
    <name type="common">Blastomyces dermatitidis</name>
    <dbReference type="NCBI Taxonomy" id="559297"/>
    <lineage>
        <taxon>Eukaryota</taxon>
        <taxon>Fungi</taxon>
        <taxon>Dikarya</taxon>
        <taxon>Ascomycota</taxon>
        <taxon>Pezizomycotina</taxon>
        <taxon>Eurotiomycetes</taxon>
        <taxon>Eurotiomycetidae</taxon>
        <taxon>Onygenales</taxon>
        <taxon>Ajellomycetaceae</taxon>
        <taxon>Blastomyces</taxon>
    </lineage>
</organism>
<gene>
    <name evidence="1" type="ORF">BDCG_00407</name>
</gene>
<dbReference type="RefSeq" id="XP_045279156.1">
    <property type="nucleotide sequence ID" value="XM_045415916.1"/>
</dbReference>
<dbReference type="EMBL" id="EQ999973">
    <property type="protein sequence ID" value="OAS99428.1"/>
    <property type="molecule type" value="Genomic_DNA"/>
</dbReference>
<sequence length="51" mass="5333">MDGKVLDKAVLGRGIPIQSPRRHWSARKPGLAGRIDIGPSTAGMAALCLHG</sequence>
<accession>A0ABX2VQ99</accession>
<reference evidence="2" key="1">
    <citation type="journal article" date="2015" name="PLoS Genet.">
        <title>The dynamic genome and transcriptome of the human fungal pathogen Blastomyces and close relative Emmonsia.</title>
        <authorList>
            <person name="Munoz J.F."/>
            <person name="Gauthier G.M."/>
            <person name="Desjardins C.A."/>
            <person name="Gallo J.E."/>
            <person name="Holder J."/>
            <person name="Sullivan T.D."/>
            <person name="Marty A.J."/>
            <person name="Carmen J.C."/>
            <person name="Chen Z."/>
            <person name="Ding L."/>
            <person name="Gujja S."/>
            <person name="Magrini V."/>
            <person name="Misas E."/>
            <person name="Mitreva M."/>
            <person name="Priest M."/>
            <person name="Saif S."/>
            <person name="Whiston E.A."/>
            <person name="Young S."/>
            <person name="Zeng Q."/>
            <person name="Goldman W.E."/>
            <person name="Mardis E.R."/>
            <person name="Taylor J.W."/>
            <person name="McEwen J.G."/>
            <person name="Clay O.K."/>
            <person name="Klein B.S."/>
            <person name="Cuomo C.A."/>
        </authorList>
    </citation>
    <scope>NUCLEOTIDE SEQUENCE [LARGE SCALE GENOMIC DNA]</scope>
    <source>
        <strain evidence="2">ER-3 / ATCC MYA-2586</strain>
    </source>
</reference>
<protein>
    <submittedName>
        <fullName evidence="1">MFS transporter</fullName>
    </submittedName>
</protein>
<dbReference type="Proteomes" id="UP000002039">
    <property type="component" value="Unassembled WGS sequence"/>
</dbReference>
<proteinExistence type="predicted"/>
<evidence type="ECO:0000313" key="2">
    <source>
        <dbReference type="Proteomes" id="UP000002039"/>
    </source>
</evidence>
<keyword evidence="2" id="KW-1185">Reference proteome</keyword>